<evidence type="ECO:0000313" key="15">
    <source>
        <dbReference type="EMBL" id="GFQ77208.1"/>
    </source>
</evidence>
<evidence type="ECO:0000256" key="8">
    <source>
        <dbReference type="ARBA" id="ARBA00022848"/>
    </source>
</evidence>
<organism evidence="15 16">
    <name type="scientific">Trichonephila clavata</name>
    <name type="common">Joro spider</name>
    <name type="synonym">Nephila clavata</name>
    <dbReference type="NCBI Taxonomy" id="2740835"/>
    <lineage>
        <taxon>Eukaryota</taxon>
        <taxon>Metazoa</taxon>
        <taxon>Ecdysozoa</taxon>
        <taxon>Arthropoda</taxon>
        <taxon>Chelicerata</taxon>
        <taxon>Arachnida</taxon>
        <taxon>Araneae</taxon>
        <taxon>Araneomorphae</taxon>
        <taxon>Entelegynae</taxon>
        <taxon>Araneoidea</taxon>
        <taxon>Nephilidae</taxon>
        <taxon>Trichonephila</taxon>
    </lineage>
</organism>
<proteinExistence type="inferred from homology"/>
<comment type="similarity">
    <text evidence="4 14">Belongs to the cytochrome P450 family.</text>
</comment>
<keyword evidence="11 14" id="KW-0503">Monooxygenase</keyword>
<evidence type="ECO:0000256" key="7">
    <source>
        <dbReference type="ARBA" id="ARBA00022824"/>
    </source>
</evidence>
<comment type="subcellular location">
    <subcellularLocation>
        <location evidence="3">Endoplasmic reticulum membrane</location>
        <topology evidence="3">Peripheral membrane protein</topology>
    </subcellularLocation>
    <subcellularLocation>
        <location evidence="2">Microsome membrane</location>
        <topology evidence="2">Peripheral membrane protein</topology>
    </subcellularLocation>
</comment>
<protein>
    <submittedName>
        <fullName evidence="15">Cytochrome P450 3A6</fullName>
    </submittedName>
</protein>
<evidence type="ECO:0000313" key="16">
    <source>
        <dbReference type="Proteomes" id="UP000887116"/>
    </source>
</evidence>
<evidence type="ECO:0000256" key="3">
    <source>
        <dbReference type="ARBA" id="ARBA00004406"/>
    </source>
</evidence>
<evidence type="ECO:0000256" key="2">
    <source>
        <dbReference type="ARBA" id="ARBA00004174"/>
    </source>
</evidence>
<comment type="caution">
    <text evidence="15">The sequence shown here is derived from an EMBL/GenBank/DDBJ whole genome shotgun (WGS) entry which is preliminary data.</text>
</comment>
<dbReference type="GO" id="GO:0020037">
    <property type="term" value="F:heme binding"/>
    <property type="evidence" value="ECO:0007669"/>
    <property type="project" value="InterPro"/>
</dbReference>
<dbReference type="AlphaFoldDB" id="A0A8X6KNH4"/>
<keyword evidence="8" id="KW-0492">Microsome</keyword>
<evidence type="ECO:0000256" key="14">
    <source>
        <dbReference type="RuleBase" id="RU000461"/>
    </source>
</evidence>
<dbReference type="InterPro" id="IPR050476">
    <property type="entry name" value="Insect_CytP450_Detox"/>
</dbReference>
<name>A0A8X6KNH4_TRICU</name>
<dbReference type="OrthoDB" id="1372046at2759"/>
<dbReference type="GO" id="GO:0016705">
    <property type="term" value="F:oxidoreductase activity, acting on paired donors, with incorporation or reduction of molecular oxygen"/>
    <property type="evidence" value="ECO:0007669"/>
    <property type="project" value="InterPro"/>
</dbReference>
<evidence type="ECO:0000256" key="13">
    <source>
        <dbReference type="PIRSR" id="PIRSR602401-1"/>
    </source>
</evidence>
<keyword evidence="9 14" id="KW-0560">Oxidoreductase</keyword>
<keyword evidence="5 13" id="KW-0349">Heme</keyword>
<dbReference type="InterPro" id="IPR017972">
    <property type="entry name" value="Cyt_P450_CS"/>
</dbReference>
<dbReference type="PRINTS" id="PR00385">
    <property type="entry name" value="P450"/>
</dbReference>
<keyword evidence="10 13" id="KW-0408">Iron</keyword>
<dbReference type="PANTHER" id="PTHR24292:SF54">
    <property type="entry name" value="CYP9F3-RELATED"/>
    <property type="match status" value="1"/>
</dbReference>
<sequence length="422" mass="49346">MITKIVVLARLIQSLLKRVPMVFITGNEALDSTLSYFDTKRWQDVRNKIRELLSTENWMFRYAFEDIVETMYKQLTIIKKDYGNGRPVDVKRIFDAFAFDAACNVLLLTEYETIKNPDSDLLKEIKRILDTSDNFAEKLILRSHLPKIAKWIKSQSINEDLKDFKKKVRNIIYEKHWHEKADFFLVKNVLDAMFEFDVKLTKNECLKTEIRLEDTTHQFLYYVVFGSQKVSTLATMACYLLARHKVEQNILRERIYEVINQNEGAFPYSSCDDIEYLDLVIKETLRLYPPVSMQQKLKMKFSKRYVPKRAHVTIPICGIHRDPEFYENPGAFDPNRFLRRPPPVEKFLPFGMGNRSCIGEAFAKMVTKIILVHIVGSFDIAVCHSTKIPPKFGLGTHSFLSVEEMILTLTTRSDSPIRMRRL</sequence>
<dbReference type="InterPro" id="IPR002401">
    <property type="entry name" value="Cyt_P450_E_grp-I"/>
</dbReference>
<dbReference type="GO" id="GO:0005506">
    <property type="term" value="F:iron ion binding"/>
    <property type="evidence" value="ECO:0007669"/>
    <property type="project" value="InterPro"/>
</dbReference>
<reference evidence="15" key="1">
    <citation type="submission" date="2020-07" db="EMBL/GenBank/DDBJ databases">
        <title>Multicomponent nature underlies the extraordinary mechanical properties of spider dragline silk.</title>
        <authorList>
            <person name="Kono N."/>
            <person name="Nakamura H."/>
            <person name="Mori M."/>
            <person name="Yoshida Y."/>
            <person name="Ohtoshi R."/>
            <person name="Malay A.D."/>
            <person name="Moran D.A.P."/>
            <person name="Tomita M."/>
            <person name="Numata K."/>
            <person name="Arakawa K."/>
        </authorList>
    </citation>
    <scope>NUCLEOTIDE SEQUENCE</scope>
</reference>
<evidence type="ECO:0000256" key="1">
    <source>
        <dbReference type="ARBA" id="ARBA00001971"/>
    </source>
</evidence>
<dbReference type="GO" id="GO:0005789">
    <property type="term" value="C:endoplasmic reticulum membrane"/>
    <property type="evidence" value="ECO:0007669"/>
    <property type="project" value="UniProtKB-SubCell"/>
</dbReference>
<evidence type="ECO:0000256" key="10">
    <source>
        <dbReference type="ARBA" id="ARBA00023004"/>
    </source>
</evidence>
<dbReference type="InterPro" id="IPR001128">
    <property type="entry name" value="Cyt_P450"/>
</dbReference>
<feature type="binding site" description="axial binding residue" evidence="13">
    <location>
        <position position="357"/>
    </location>
    <ligand>
        <name>heme</name>
        <dbReference type="ChEBI" id="CHEBI:30413"/>
    </ligand>
    <ligandPart>
        <name>Fe</name>
        <dbReference type="ChEBI" id="CHEBI:18248"/>
    </ligandPart>
</feature>
<comment type="cofactor">
    <cofactor evidence="1 13">
        <name>heme</name>
        <dbReference type="ChEBI" id="CHEBI:30413"/>
    </cofactor>
</comment>
<dbReference type="InterPro" id="IPR036396">
    <property type="entry name" value="Cyt_P450_sf"/>
</dbReference>
<dbReference type="Proteomes" id="UP000887116">
    <property type="component" value="Unassembled WGS sequence"/>
</dbReference>
<evidence type="ECO:0000256" key="12">
    <source>
        <dbReference type="ARBA" id="ARBA00023136"/>
    </source>
</evidence>
<dbReference type="Pfam" id="PF00067">
    <property type="entry name" value="p450"/>
    <property type="match status" value="1"/>
</dbReference>
<evidence type="ECO:0000256" key="11">
    <source>
        <dbReference type="ARBA" id="ARBA00023033"/>
    </source>
</evidence>
<dbReference type="GO" id="GO:0004497">
    <property type="term" value="F:monooxygenase activity"/>
    <property type="evidence" value="ECO:0007669"/>
    <property type="project" value="UniProtKB-KW"/>
</dbReference>
<keyword evidence="7" id="KW-0256">Endoplasmic reticulum</keyword>
<dbReference type="Gene3D" id="1.10.630.10">
    <property type="entry name" value="Cytochrome P450"/>
    <property type="match status" value="1"/>
</dbReference>
<evidence type="ECO:0000256" key="4">
    <source>
        <dbReference type="ARBA" id="ARBA00010617"/>
    </source>
</evidence>
<dbReference type="EMBL" id="BMAO01031729">
    <property type="protein sequence ID" value="GFQ77208.1"/>
    <property type="molecule type" value="Genomic_DNA"/>
</dbReference>
<gene>
    <name evidence="15" type="primary">CYP3A6</name>
    <name evidence="15" type="ORF">TNCT_92361</name>
</gene>
<evidence type="ECO:0000256" key="5">
    <source>
        <dbReference type="ARBA" id="ARBA00022617"/>
    </source>
</evidence>
<keyword evidence="12" id="KW-0472">Membrane</keyword>
<accession>A0A8X6KNH4</accession>
<evidence type="ECO:0000256" key="6">
    <source>
        <dbReference type="ARBA" id="ARBA00022723"/>
    </source>
</evidence>
<dbReference type="SUPFAM" id="SSF48264">
    <property type="entry name" value="Cytochrome P450"/>
    <property type="match status" value="1"/>
</dbReference>
<evidence type="ECO:0000256" key="9">
    <source>
        <dbReference type="ARBA" id="ARBA00023002"/>
    </source>
</evidence>
<keyword evidence="16" id="KW-1185">Reference proteome</keyword>
<dbReference type="PROSITE" id="PS00086">
    <property type="entry name" value="CYTOCHROME_P450"/>
    <property type="match status" value="1"/>
</dbReference>
<dbReference type="PANTHER" id="PTHR24292">
    <property type="entry name" value="CYTOCHROME P450"/>
    <property type="match status" value="1"/>
</dbReference>
<keyword evidence="6 13" id="KW-0479">Metal-binding</keyword>
<dbReference type="PRINTS" id="PR00463">
    <property type="entry name" value="EP450I"/>
</dbReference>